<dbReference type="Proteomes" id="UP000521943">
    <property type="component" value="Unassembled WGS sequence"/>
</dbReference>
<evidence type="ECO:0000313" key="2">
    <source>
        <dbReference type="EMBL" id="KAF6754989.1"/>
    </source>
</evidence>
<organism evidence="2 3">
    <name type="scientific">Ephemerocybe angulata</name>
    <dbReference type="NCBI Taxonomy" id="980116"/>
    <lineage>
        <taxon>Eukaryota</taxon>
        <taxon>Fungi</taxon>
        <taxon>Dikarya</taxon>
        <taxon>Basidiomycota</taxon>
        <taxon>Agaricomycotina</taxon>
        <taxon>Agaricomycetes</taxon>
        <taxon>Agaricomycetidae</taxon>
        <taxon>Agaricales</taxon>
        <taxon>Agaricineae</taxon>
        <taxon>Psathyrellaceae</taxon>
        <taxon>Ephemerocybe</taxon>
    </lineage>
</organism>
<gene>
    <name evidence="2" type="ORF">DFP72DRAFT_1009192</name>
</gene>
<reference evidence="2 3" key="1">
    <citation type="submission" date="2020-07" db="EMBL/GenBank/DDBJ databases">
        <title>Comparative genomics of pyrophilous fungi reveals a link between fire events and developmental genes.</title>
        <authorList>
            <consortium name="DOE Joint Genome Institute"/>
            <person name="Steindorff A.S."/>
            <person name="Carver A."/>
            <person name="Calhoun S."/>
            <person name="Stillman K."/>
            <person name="Liu H."/>
            <person name="Lipzen A."/>
            <person name="Pangilinan J."/>
            <person name="Labutti K."/>
            <person name="Bruns T.D."/>
            <person name="Grigoriev I.V."/>
        </authorList>
    </citation>
    <scope>NUCLEOTIDE SEQUENCE [LARGE SCALE GENOMIC DNA]</scope>
    <source>
        <strain evidence="2 3">CBS 144469</strain>
    </source>
</reference>
<sequence length="151" mass="15929">MQFATLLIAAFAAVATVVTASPTPATEGLTNDAQIDHWLATTDAKITYIGDEDASVNPLKGIEKRGTLNTRVVYCSQRAGKVCGGQCSVYNGNAVCLAAPDTACLQASTQVAFCSQPNCVAPCTQLSNCIERLDNGFCYTPETRSIIVPFT</sequence>
<feature type="chain" id="PRO_5034202164" evidence="1">
    <location>
        <begin position="21"/>
        <end position="151"/>
    </location>
</feature>
<protein>
    <submittedName>
        <fullName evidence="2">Uncharacterized protein</fullName>
    </submittedName>
</protein>
<comment type="caution">
    <text evidence="2">The sequence shown here is derived from an EMBL/GenBank/DDBJ whole genome shotgun (WGS) entry which is preliminary data.</text>
</comment>
<feature type="signal peptide" evidence="1">
    <location>
        <begin position="1"/>
        <end position="20"/>
    </location>
</feature>
<keyword evidence="3" id="KW-1185">Reference proteome</keyword>
<dbReference type="AlphaFoldDB" id="A0A8H6HXJ9"/>
<proteinExistence type="predicted"/>
<evidence type="ECO:0000256" key="1">
    <source>
        <dbReference type="SAM" id="SignalP"/>
    </source>
</evidence>
<dbReference type="OrthoDB" id="2985022at2759"/>
<keyword evidence="1" id="KW-0732">Signal</keyword>
<accession>A0A8H6HXJ9</accession>
<evidence type="ECO:0000313" key="3">
    <source>
        <dbReference type="Proteomes" id="UP000521943"/>
    </source>
</evidence>
<name>A0A8H6HXJ9_9AGAR</name>
<dbReference type="EMBL" id="JACGCI010000032">
    <property type="protein sequence ID" value="KAF6754989.1"/>
    <property type="molecule type" value="Genomic_DNA"/>
</dbReference>